<dbReference type="InterPro" id="IPR014710">
    <property type="entry name" value="RmlC-like_jellyroll"/>
</dbReference>
<dbReference type="OrthoDB" id="3395710at2"/>
<dbReference type="AlphaFoldDB" id="A0A501VZF7"/>
<proteinExistence type="predicted"/>
<dbReference type="Gene3D" id="2.60.120.10">
    <property type="entry name" value="Jelly Rolls"/>
    <property type="match status" value="1"/>
</dbReference>
<accession>A0A501VZF7</accession>
<organism evidence="2 3">
    <name type="scientific">Pontibacter mangrovi</name>
    <dbReference type="NCBI Taxonomy" id="2589816"/>
    <lineage>
        <taxon>Bacteria</taxon>
        <taxon>Pseudomonadati</taxon>
        <taxon>Bacteroidota</taxon>
        <taxon>Cytophagia</taxon>
        <taxon>Cytophagales</taxon>
        <taxon>Hymenobacteraceae</taxon>
        <taxon>Pontibacter</taxon>
    </lineage>
</organism>
<dbReference type="SUPFAM" id="SSF51182">
    <property type="entry name" value="RmlC-like cupins"/>
    <property type="match status" value="1"/>
</dbReference>
<sequence>MNPVAEFIESGVLELYVMGACSPEEVREVHEMAAAHPQVRQALDERQQAMEQYALAHALQPRATVKTLVLATVDYLERMKGGELPESPPVLSPTSKVGDFSKWLQHEEAILPEGAESMHARIIGYTPQSTTAILWVQDRTEEEVHHEEHERFLIVEGTCQLIVSGKEHALAAGDYFEIPLDASHHIKVTSASPCKAILQRLSIA</sequence>
<dbReference type="Proteomes" id="UP000316727">
    <property type="component" value="Unassembled WGS sequence"/>
</dbReference>
<dbReference type="Pfam" id="PF07883">
    <property type="entry name" value="Cupin_2"/>
    <property type="match status" value="1"/>
</dbReference>
<evidence type="ECO:0000313" key="2">
    <source>
        <dbReference type="EMBL" id="TPE42809.1"/>
    </source>
</evidence>
<name>A0A501VZF7_9BACT</name>
<comment type="caution">
    <text evidence="2">The sequence shown here is derived from an EMBL/GenBank/DDBJ whole genome shotgun (WGS) entry which is preliminary data.</text>
</comment>
<dbReference type="InterPro" id="IPR011051">
    <property type="entry name" value="RmlC_Cupin_sf"/>
</dbReference>
<evidence type="ECO:0000259" key="1">
    <source>
        <dbReference type="Pfam" id="PF07883"/>
    </source>
</evidence>
<protein>
    <submittedName>
        <fullName evidence="2">Cupin domain-containing protein</fullName>
    </submittedName>
</protein>
<reference evidence="2 3" key="1">
    <citation type="submission" date="2019-06" db="EMBL/GenBank/DDBJ databases">
        <title>A novel bacterium of genus Pontibacter, isolated from marine sediment.</title>
        <authorList>
            <person name="Huang H."/>
            <person name="Mo K."/>
            <person name="Hu Y."/>
        </authorList>
    </citation>
    <scope>NUCLEOTIDE SEQUENCE [LARGE SCALE GENOMIC DNA]</scope>
    <source>
        <strain evidence="2 3">HB172049</strain>
    </source>
</reference>
<evidence type="ECO:0000313" key="3">
    <source>
        <dbReference type="Proteomes" id="UP000316727"/>
    </source>
</evidence>
<dbReference type="InterPro" id="IPR013096">
    <property type="entry name" value="Cupin_2"/>
</dbReference>
<gene>
    <name evidence="2" type="ORF">FJM65_15885</name>
</gene>
<dbReference type="RefSeq" id="WP_140622543.1">
    <property type="nucleotide sequence ID" value="NZ_VFRQ01000009.1"/>
</dbReference>
<keyword evidence="3" id="KW-1185">Reference proteome</keyword>
<feature type="domain" description="Cupin type-2" evidence="1">
    <location>
        <begin position="138"/>
        <end position="197"/>
    </location>
</feature>
<dbReference type="EMBL" id="VFRQ01000009">
    <property type="protein sequence ID" value="TPE42809.1"/>
    <property type="molecule type" value="Genomic_DNA"/>
</dbReference>